<dbReference type="OrthoDB" id="2822301at2759"/>
<dbReference type="Pfam" id="PF06839">
    <property type="entry name" value="Zn_ribbon_GRF"/>
    <property type="match status" value="1"/>
</dbReference>
<evidence type="ECO:0000256" key="1">
    <source>
        <dbReference type="ARBA" id="ARBA00022723"/>
    </source>
</evidence>
<feature type="region of interest" description="Disordered" evidence="6">
    <location>
        <begin position="1"/>
        <end position="27"/>
    </location>
</feature>
<dbReference type="Proteomes" id="UP000516437">
    <property type="component" value="Chromosome 8"/>
</dbReference>
<reference evidence="8 9" key="1">
    <citation type="journal article" date="2019" name="Plant Biotechnol. J.">
        <title>The red bayberry genome and genetic basis of sex determination.</title>
        <authorList>
            <person name="Jia H.M."/>
            <person name="Jia H.J."/>
            <person name="Cai Q.L."/>
            <person name="Wang Y."/>
            <person name="Zhao H.B."/>
            <person name="Yang W.F."/>
            <person name="Wang G.Y."/>
            <person name="Li Y.H."/>
            <person name="Zhan D.L."/>
            <person name="Shen Y.T."/>
            <person name="Niu Q.F."/>
            <person name="Chang L."/>
            <person name="Qiu J."/>
            <person name="Zhao L."/>
            <person name="Xie H.B."/>
            <person name="Fu W.Y."/>
            <person name="Jin J."/>
            <person name="Li X.W."/>
            <person name="Jiao Y."/>
            <person name="Zhou C.C."/>
            <person name="Tu T."/>
            <person name="Chai C.Y."/>
            <person name="Gao J.L."/>
            <person name="Fan L.J."/>
            <person name="van de Weg E."/>
            <person name="Wang J.Y."/>
            <person name="Gao Z.S."/>
        </authorList>
    </citation>
    <scope>NUCLEOTIDE SEQUENCE [LARGE SCALE GENOMIC DNA]</scope>
    <source>
        <tissue evidence="8">Leaves</tissue>
    </source>
</reference>
<name>A0A6A1US89_9ROSI</name>
<dbReference type="AlphaFoldDB" id="A0A6A1US89"/>
<feature type="coiled-coil region" evidence="5">
    <location>
        <begin position="86"/>
        <end position="113"/>
    </location>
</feature>
<keyword evidence="5" id="KW-0175">Coiled coil</keyword>
<evidence type="ECO:0000313" key="9">
    <source>
        <dbReference type="Proteomes" id="UP000516437"/>
    </source>
</evidence>
<proteinExistence type="predicted"/>
<evidence type="ECO:0000259" key="7">
    <source>
        <dbReference type="PROSITE" id="PS51999"/>
    </source>
</evidence>
<sequence>MSSVSWSSSRQSGGSQCGSVGKCSGSQDADFVSCRCNIWATVRTSLKDDNLGRQFYGYPMYSDTSTGCNFFRWIDPPICPCGQEFLPPMMRKMKKLEEEARKLKEKEKRMKMCLFGS</sequence>
<keyword evidence="3" id="KW-0862">Zinc</keyword>
<keyword evidence="2 4" id="KW-0863">Zinc-finger</keyword>
<comment type="caution">
    <text evidence="8">The sequence shown here is derived from an EMBL/GenBank/DDBJ whole genome shotgun (WGS) entry which is preliminary data.</text>
</comment>
<accession>A0A6A1US89</accession>
<keyword evidence="1" id="KW-0479">Metal-binding</keyword>
<organism evidence="8 9">
    <name type="scientific">Morella rubra</name>
    <name type="common">Chinese bayberry</name>
    <dbReference type="NCBI Taxonomy" id="262757"/>
    <lineage>
        <taxon>Eukaryota</taxon>
        <taxon>Viridiplantae</taxon>
        <taxon>Streptophyta</taxon>
        <taxon>Embryophyta</taxon>
        <taxon>Tracheophyta</taxon>
        <taxon>Spermatophyta</taxon>
        <taxon>Magnoliopsida</taxon>
        <taxon>eudicotyledons</taxon>
        <taxon>Gunneridae</taxon>
        <taxon>Pentapetalae</taxon>
        <taxon>rosids</taxon>
        <taxon>fabids</taxon>
        <taxon>Fagales</taxon>
        <taxon>Myricaceae</taxon>
        <taxon>Morella</taxon>
    </lineage>
</organism>
<keyword evidence="9" id="KW-1185">Reference proteome</keyword>
<evidence type="ECO:0000256" key="2">
    <source>
        <dbReference type="ARBA" id="ARBA00022771"/>
    </source>
</evidence>
<dbReference type="PANTHER" id="PTHR33248">
    <property type="entry name" value="ZINC ION-BINDING PROTEIN"/>
    <property type="match status" value="1"/>
</dbReference>
<dbReference type="GO" id="GO:0008270">
    <property type="term" value="F:zinc ion binding"/>
    <property type="evidence" value="ECO:0007669"/>
    <property type="project" value="UniProtKB-KW"/>
</dbReference>
<evidence type="ECO:0000313" key="8">
    <source>
        <dbReference type="EMBL" id="KAB1203239.1"/>
    </source>
</evidence>
<gene>
    <name evidence="8" type="ORF">CJ030_MR8G028818</name>
</gene>
<dbReference type="PROSITE" id="PS51999">
    <property type="entry name" value="ZF_GRF"/>
    <property type="match status" value="1"/>
</dbReference>
<dbReference type="InterPro" id="IPR010666">
    <property type="entry name" value="Znf_GRF"/>
</dbReference>
<evidence type="ECO:0000256" key="5">
    <source>
        <dbReference type="SAM" id="Coils"/>
    </source>
</evidence>
<evidence type="ECO:0000256" key="3">
    <source>
        <dbReference type="ARBA" id="ARBA00022833"/>
    </source>
</evidence>
<dbReference type="EMBL" id="RXIC02000026">
    <property type="protein sequence ID" value="KAB1203239.1"/>
    <property type="molecule type" value="Genomic_DNA"/>
</dbReference>
<protein>
    <recommendedName>
        <fullName evidence="7">GRF-type domain-containing protein</fullName>
    </recommendedName>
</protein>
<evidence type="ECO:0000256" key="6">
    <source>
        <dbReference type="SAM" id="MobiDB-lite"/>
    </source>
</evidence>
<feature type="domain" description="GRF-type" evidence="7">
    <location>
        <begin position="34"/>
        <end position="77"/>
    </location>
</feature>
<feature type="compositionally biased region" description="Low complexity" evidence="6">
    <location>
        <begin position="1"/>
        <end position="26"/>
    </location>
</feature>
<evidence type="ECO:0000256" key="4">
    <source>
        <dbReference type="PROSITE-ProRule" id="PRU01343"/>
    </source>
</evidence>